<dbReference type="HOGENOM" id="CLU_071638_0_0_1"/>
<evidence type="ECO:0000256" key="1">
    <source>
        <dbReference type="SAM" id="MobiDB-lite"/>
    </source>
</evidence>
<proteinExistence type="predicted"/>
<sequence>MTSSSTTTTTPRELLLSKTFAVGSFSAYVLSQAYVLSCELTGYIAPNPETTLYCPSPTLVLVFFVAQAAASGTWITTFFGARRMKRAGLDHRALYFFKDRKGDEEADMQEQLLDGPCDYDGICLHSTQLAYLPFFIASNVCLTAWSIALLYNYDTTSQVLLGINLCMQLYSVFVLLHASQQHTLTPEYFLSLLVAKSGAGIAVLYMWKNWGVIDRYRMSPTAEMVNCALIFVLMTVASGPDPTLGLCILYDLIALAFGPATSSEWYHTFLYIAVAVSAVLVLDAVHQWTQKKTESGLSGEGTFHYSDDGRSSPSLSPALRLR</sequence>
<keyword evidence="2" id="KW-0812">Transmembrane</keyword>
<accession>A0A0C9XWT2</accession>
<reference evidence="4" key="2">
    <citation type="submission" date="2015-01" db="EMBL/GenBank/DDBJ databases">
        <title>Evolutionary Origins and Diversification of the Mycorrhizal Mutualists.</title>
        <authorList>
            <consortium name="DOE Joint Genome Institute"/>
            <consortium name="Mycorrhizal Genomics Consortium"/>
            <person name="Kohler A."/>
            <person name="Kuo A."/>
            <person name="Nagy L.G."/>
            <person name="Floudas D."/>
            <person name="Copeland A."/>
            <person name="Barry K.W."/>
            <person name="Cichocki N."/>
            <person name="Veneault-Fourrey C."/>
            <person name="LaButti K."/>
            <person name="Lindquist E.A."/>
            <person name="Lipzen A."/>
            <person name="Lundell T."/>
            <person name="Morin E."/>
            <person name="Murat C."/>
            <person name="Riley R."/>
            <person name="Ohm R."/>
            <person name="Sun H."/>
            <person name="Tunlid A."/>
            <person name="Henrissat B."/>
            <person name="Grigoriev I.V."/>
            <person name="Hibbett D.S."/>
            <person name="Martin F."/>
        </authorList>
    </citation>
    <scope>NUCLEOTIDE SEQUENCE [LARGE SCALE GENOMIC DNA]</scope>
    <source>
        <strain evidence="4">LaAM-08-1</strain>
    </source>
</reference>
<evidence type="ECO:0000256" key="2">
    <source>
        <dbReference type="SAM" id="Phobius"/>
    </source>
</evidence>
<keyword evidence="2" id="KW-1133">Transmembrane helix</keyword>
<keyword evidence="4" id="KW-1185">Reference proteome</keyword>
<dbReference type="OrthoDB" id="2332199at2759"/>
<feature type="region of interest" description="Disordered" evidence="1">
    <location>
        <begin position="295"/>
        <end position="322"/>
    </location>
</feature>
<dbReference type="EMBL" id="KN838597">
    <property type="protein sequence ID" value="KIK02092.1"/>
    <property type="molecule type" value="Genomic_DNA"/>
</dbReference>
<reference evidence="3 4" key="1">
    <citation type="submission" date="2014-04" db="EMBL/GenBank/DDBJ databases">
        <authorList>
            <consortium name="DOE Joint Genome Institute"/>
            <person name="Kuo A."/>
            <person name="Kohler A."/>
            <person name="Nagy L.G."/>
            <person name="Floudas D."/>
            <person name="Copeland A."/>
            <person name="Barry K.W."/>
            <person name="Cichocki N."/>
            <person name="Veneault-Fourrey C."/>
            <person name="LaButti K."/>
            <person name="Lindquist E.A."/>
            <person name="Lipzen A."/>
            <person name="Lundell T."/>
            <person name="Morin E."/>
            <person name="Murat C."/>
            <person name="Sun H."/>
            <person name="Tunlid A."/>
            <person name="Henrissat B."/>
            <person name="Grigoriev I.V."/>
            <person name="Hibbett D.S."/>
            <person name="Martin F."/>
            <person name="Nordberg H.P."/>
            <person name="Cantor M.N."/>
            <person name="Hua S.X."/>
        </authorList>
    </citation>
    <scope>NUCLEOTIDE SEQUENCE [LARGE SCALE GENOMIC DNA]</scope>
    <source>
        <strain evidence="3 4">LaAM-08-1</strain>
    </source>
</reference>
<name>A0A0C9XWT2_9AGAR</name>
<feature type="transmembrane region" description="Helical" evidence="2">
    <location>
        <begin position="188"/>
        <end position="207"/>
    </location>
</feature>
<feature type="compositionally biased region" description="Low complexity" evidence="1">
    <location>
        <begin position="311"/>
        <end position="322"/>
    </location>
</feature>
<dbReference type="AlphaFoldDB" id="A0A0C9XWT2"/>
<feature type="transmembrane region" description="Helical" evidence="2">
    <location>
        <begin position="59"/>
        <end position="81"/>
    </location>
</feature>
<keyword evidence="2" id="KW-0472">Membrane</keyword>
<organism evidence="3 4">
    <name type="scientific">Laccaria amethystina LaAM-08-1</name>
    <dbReference type="NCBI Taxonomy" id="1095629"/>
    <lineage>
        <taxon>Eukaryota</taxon>
        <taxon>Fungi</taxon>
        <taxon>Dikarya</taxon>
        <taxon>Basidiomycota</taxon>
        <taxon>Agaricomycotina</taxon>
        <taxon>Agaricomycetes</taxon>
        <taxon>Agaricomycetidae</taxon>
        <taxon>Agaricales</taxon>
        <taxon>Agaricineae</taxon>
        <taxon>Hydnangiaceae</taxon>
        <taxon>Laccaria</taxon>
    </lineage>
</organism>
<protein>
    <submittedName>
        <fullName evidence="3">Unplaced genomic scaffold K443scaffold_62, whole genome shotgun sequence</fullName>
    </submittedName>
</protein>
<gene>
    <name evidence="3" type="ORF">K443DRAFT_539861</name>
</gene>
<feature type="transmembrane region" description="Helical" evidence="2">
    <location>
        <begin position="157"/>
        <end position="176"/>
    </location>
</feature>
<evidence type="ECO:0000313" key="4">
    <source>
        <dbReference type="Proteomes" id="UP000054477"/>
    </source>
</evidence>
<evidence type="ECO:0000313" key="3">
    <source>
        <dbReference type="EMBL" id="KIK02092.1"/>
    </source>
</evidence>
<feature type="transmembrane region" description="Helical" evidence="2">
    <location>
        <begin position="129"/>
        <end position="151"/>
    </location>
</feature>
<feature type="transmembrane region" description="Helical" evidence="2">
    <location>
        <begin position="268"/>
        <end position="285"/>
    </location>
</feature>
<dbReference type="Proteomes" id="UP000054477">
    <property type="component" value="Unassembled WGS sequence"/>
</dbReference>